<evidence type="ECO:0000256" key="1">
    <source>
        <dbReference type="SAM" id="Coils"/>
    </source>
</evidence>
<gene>
    <name evidence="2" type="ORF">M9Y10_002265</name>
</gene>
<reference evidence="2 3" key="1">
    <citation type="submission" date="2024-04" db="EMBL/GenBank/DDBJ databases">
        <title>Tritrichomonas musculus Genome.</title>
        <authorList>
            <person name="Alves-Ferreira E."/>
            <person name="Grigg M."/>
            <person name="Lorenzi H."/>
            <person name="Galac M."/>
        </authorList>
    </citation>
    <scope>NUCLEOTIDE SEQUENCE [LARGE SCALE GENOMIC DNA]</scope>
    <source>
        <strain evidence="2 3">EAF2021</strain>
    </source>
</reference>
<keyword evidence="3" id="KW-1185">Reference proteome</keyword>
<comment type="caution">
    <text evidence="2">The sequence shown here is derived from an EMBL/GenBank/DDBJ whole genome shotgun (WGS) entry which is preliminary data.</text>
</comment>
<keyword evidence="1" id="KW-0175">Coiled coil</keyword>
<evidence type="ECO:0000313" key="2">
    <source>
        <dbReference type="EMBL" id="KAK8899942.1"/>
    </source>
</evidence>
<name>A0ABR2LAZ6_9EUKA</name>
<dbReference type="EMBL" id="JAPFFF010000001">
    <property type="protein sequence ID" value="KAK8899942.1"/>
    <property type="molecule type" value="Genomic_DNA"/>
</dbReference>
<sequence length="410" mass="47354">MTETLNCVFIPTNFFISDVTSIVLYVQEQPKVIPSLQIIVGSNTYKLSPPAFSNGRLVWGVNTVCDFYEEAPECDNFKIQVNNQMPINYILNQLVFLGPTKNAKPPQNVYLLEFVSGIYARSSDYKEETVSFSVDSILTLDYRNIIAIQQQLGSLSEAQHDFEVKKNKLVESGIDLNKLSNLKSQYEECMREKRRAQYEFEQQNQRVQAETIHTQYEAEAKSSMEALTRHIKANKQKQIQKQKQQNDPNEISAELQSYQRLLKFRMAALNELSTIFPFRPDESQLCDVHYKDQPQNSQEWNELKAFLGFTTHYIREVSRVVGTPLQYNLIPLAASSRIIDRMTDKKWQIPAENNITEVGNYKTVLVACAKHILETLQMELPKSENLIEYMVKLQSINKENLETLIPKQMV</sequence>
<organism evidence="2 3">
    <name type="scientific">Tritrichomonas musculus</name>
    <dbReference type="NCBI Taxonomy" id="1915356"/>
    <lineage>
        <taxon>Eukaryota</taxon>
        <taxon>Metamonada</taxon>
        <taxon>Parabasalia</taxon>
        <taxon>Tritrichomonadida</taxon>
        <taxon>Tritrichomonadidae</taxon>
        <taxon>Tritrichomonas</taxon>
    </lineage>
</organism>
<accession>A0ABR2LAZ6</accession>
<feature type="coiled-coil region" evidence="1">
    <location>
        <begin position="179"/>
        <end position="206"/>
    </location>
</feature>
<proteinExistence type="predicted"/>
<evidence type="ECO:0000313" key="3">
    <source>
        <dbReference type="Proteomes" id="UP001470230"/>
    </source>
</evidence>
<protein>
    <submittedName>
        <fullName evidence="2">Uncharacterized protein</fullName>
    </submittedName>
</protein>
<dbReference type="Proteomes" id="UP001470230">
    <property type="component" value="Unassembled WGS sequence"/>
</dbReference>